<proteinExistence type="predicted"/>
<comment type="caution">
    <text evidence="1">The sequence shown here is derived from an EMBL/GenBank/DDBJ whole genome shotgun (WGS) entry which is preliminary data.</text>
</comment>
<dbReference type="EMBL" id="CM051401">
    <property type="protein sequence ID" value="KAJ4712411.1"/>
    <property type="molecule type" value="Genomic_DNA"/>
</dbReference>
<protein>
    <submittedName>
        <fullName evidence="1">Octicosapeptide/Phox/Bem1p (PB1) domain-containing protein</fullName>
    </submittedName>
</protein>
<evidence type="ECO:0000313" key="1">
    <source>
        <dbReference type="EMBL" id="KAJ4712411.1"/>
    </source>
</evidence>
<sequence>MVRATEVKTNSETLKFLCSYGGKILPRSTDGKLRYVGGITRVFSVDRSISFAELMVKLGEFCGFSVTLRCQLPNGDLETLISIKSDDDLANLFEEYDRASPNSKIRAILTPPASLKQVSPPPSMDLPTGKQLLTAVDHRIRSRPSSPPAFGYPVSAAKQSDRICGSLPSSPPYGYPVPGNVCYYPRHMQGNPRSLCCGPHKNYWH</sequence>
<accession>A0ACC1XML3</accession>
<keyword evidence="2" id="KW-1185">Reference proteome</keyword>
<organism evidence="1 2">
    <name type="scientific">Melia azedarach</name>
    <name type="common">Chinaberry tree</name>
    <dbReference type="NCBI Taxonomy" id="155640"/>
    <lineage>
        <taxon>Eukaryota</taxon>
        <taxon>Viridiplantae</taxon>
        <taxon>Streptophyta</taxon>
        <taxon>Embryophyta</taxon>
        <taxon>Tracheophyta</taxon>
        <taxon>Spermatophyta</taxon>
        <taxon>Magnoliopsida</taxon>
        <taxon>eudicotyledons</taxon>
        <taxon>Gunneridae</taxon>
        <taxon>Pentapetalae</taxon>
        <taxon>rosids</taxon>
        <taxon>malvids</taxon>
        <taxon>Sapindales</taxon>
        <taxon>Meliaceae</taxon>
        <taxon>Melia</taxon>
    </lineage>
</organism>
<evidence type="ECO:0000313" key="2">
    <source>
        <dbReference type="Proteomes" id="UP001164539"/>
    </source>
</evidence>
<gene>
    <name evidence="1" type="ORF">OWV82_014658</name>
</gene>
<dbReference type="Proteomes" id="UP001164539">
    <property type="component" value="Chromosome 8"/>
</dbReference>
<reference evidence="1 2" key="1">
    <citation type="journal article" date="2023" name="Science">
        <title>Complex scaffold remodeling in plant triterpene biosynthesis.</title>
        <authorList>
            <person name="De La Pena R."/>
            <person name="Hodgson H."/>
            <person name="Liu J.C."/>
            <person name="Stephenson M.J."/>
            <person name="Martin A.C."/>
            <person name="Owen C."/>
            <person name="Harkess A."/>
            <person name="Leebens-Mack J."/>
            <person name="Jimenez L.E."/>
            <person name="Osbourn A."/>
            <person name="Sattely E.S."/>
        </authorList>
    </citation>
    <scope>NUCLEOTIDE SEQUENCE [LARGE SCALE GENOMIC DNA]</scope>
    <source>
        <strain evidence="2">cv. JPN11</strain>
        <tissue evidence="1">Leaf</tissue>
    </source>
</reference>
<name>A0ACC1XML3_MELAZ</name>